<dbReference type="InterPro" id="IPR009057">
    <property type="entry name" value="Homeodomain-like_sf"/>
</dbReference>
<dbReference type="GeneID" id="94582877"/>
<gene>
    <name evidence="7" type="ORF">YALI1_C09885g</name>
</gene>
<evidence type="ECO:0000259" key="6">
    <source>
        <dbReference type="PROSITE" id="PS50071"/>
    </source>
</evidence>
<dbReference type="SUPFAM" id="SSF46689">
    <property type="entry name" value="Homeodomain-like"/>
    <property type="match status" value="1"/>
</dbReference>
<dbReference type="AlphaFoldDB" id="A0A1D8NA26"/>
<evidence type="ECO:0000313" key="8">
    <source>
        <dbReference type="Proteomes" id="UP000182444"/>
    </source>
</evidence>
<feature type="region of interest" description="Disordered" evidence="5">
    <location>
        <begin position="130"/>
        <end position="166"/>
    </location>
</feature>
<dbReference type="GO" id="GO:0005634">
    <property type="term" value="C:nucleus"/>
    <property type="evidence" value="ECO:0007669"/>
    <property type="project" value="UniProtKB-SubCell"/>
</dbReference>
<name>A0A1D8NA26_YARLL</name>
<accession>A0A1D8NA26</accession>
<protein>
    <recommendedName>
        <fullName evidence="6">Homeobox domain-containing protein</fullName>
    </recommendedName>
</protein>
<reference evidence="7 8" key="1">
    <citation type="journal article" date="2016" name="PLoS ONE">
        <title>Sequence Assembly of Yarrowia lipolytica Strain W29/CLIB89 Shows Transposable Element Diversity.</title>
        <authorList>
            <person name="Magnan C."/>
            <person name="Yu J."/>
            <person name="Chang I."/>
            <person name="Jahn E."/>
            <person name="Kanomata Y."/>
            <person name="Wu J."/>
            <person name="Zeller M."/>
            <person name="Oakes M."/>
            <person name="Baldi P."/>
            <person name="Sandmeyer S."/>
        </authorList>
    </citation>
    <scope>NUCLEOTIDE SEQUENCE [LARGE SCALE GENOMIC DNA]</scope>
    <source>
        <strain evidence="8">CLIB89(W29)</strain>
    </source>
</reference>
<feature type="domain" description="Homeobox" evidence="6">
    <location>
        <begin position="76"/>
        <end position="136"/>
    </location>
</feature>
<keyword evidence="3 4" id="KW-0539">Nucleus</keyword>
<evidence type="ECO:0000256" key="4">
    <source>
        <dbReference type="RuleBase" id="RU000682"/>
    </source>
</evidence>
<dbReference type="GO" id="GO:0006357">
    <property type="term" value="P:regulation of transcription by RNA polymerase II"/>
    <property type="evidence" value="ECO:0007669"/>
    <property type="project" value="TreeGrafter"/>
</dbReference>
<keyword evidence="2 3" id="KW-0371">Homeobox</keyword>
<evidence type="ECO:0000313" key="7">
    <source>
        <dbReference type="EMBL" id="AOW02477.1"/>
    </source>
</evidence>
<dbReference type="CDD" id="cd00086">
    <property type="entry name" value="homeodomain"/>
    <property type="match status" value="1"/>
</dbReference>
<dbReference type="PANTHER" id="PTHR24324:SF9">
    <property type="entry name" value="HOMEOBOX DOMAIN-CONTAINING PROTEIN"/>
    <property type="match status" value="1"/>
</dbReference>
<dbReference type="RefSeq" id="XP_068138340.1">
    <property type="nucleotide sequence ID" value="XM_068282239.1"/>
</dbReference>
<dbReference type="GO" id="GO:0000978">
    <property type="term" value="F:RNA polymerase II cis-regulatory region sequence-specific DNA binding"/>
    <property type="evidence" value="ECO:0007669"/>
    <property type="project" value="TreeGrafter"/>
</dbReference>
<dbReference type="Proteomes" id="UP000182444">
    <property type="component" value="Chromosome 1C"/>
</dbReference>
<evidence type="ECO:0000256" key="5">
    <source>
        <dbReference type="SAM" id="MobiDB-lite"/>
    </source>
</evidence>
<dbReference type="EMBL" id="CP017555">
    <property type="protein sequence ID" value="AOW02477.1"/>
    <property type="molecule type" value="Genomic_DNA"/>
</dbReference>
<dbReference type="VEuPathDB" id="FungiDB:YALI1_C09885g"/>
<comment type="subcellular location">
    <subcellularLocation>
        <location evidence="3 4">Nucleus</location>
    </subcellularLocation>
</comment>
<proteinExistence type="predicted"/>
<dbReference type="GO" id="GO:0030154">
    <property type="term" value="P:cell differentiation"/>
    <property type="evidence" value="ECO:0007669"/>
    <property type="project" value="TreeGrafter"/>
</dbReference>
<evidence type="ECO:0000256" key="1">
    <source>
        <dbReference type="ARBA" id="ARBA00023125"/>
    </source>
</evidence>
<dbReference type="InterPro" id="IPR001356">
    <property type="entry name" value="HD"/>
</dbReference>
<dbReference type="SMART" id="SM00389">
    <property type="entry name" value="HOX"/>
    <property type="match status" value="1"/>
</dbReference>
<keyword evidence="1 3" id="KW-0238">DNA-binding</keyword>
<dbReference type="PROSITE" id="PS50071">
    <property type="entry name" value="HOMEOBOX_2"/>
    <property type="match status" value="1"/>
</dbReference>
<dbReference type="Gene3D" id="1.10.10.60">
    <property type="entry name" value="Homeodomain-like"/>
    <property type="match status" value="1"/>
</dbReference>
<dbReference type="Pfam" id="PF00046">
    <property type="entry name" value="Homeodomain"/>
    <property type="match status" value="1"/>
</dbReference>
<feature type="DNA-binding region" description="Homeobox" evidence="3">
    <location>
        <begin position="78"/>
        <end position="137"/>
    </location>
</feature>
<dbReference type="PANTHER" id="PTHR24324">
    <property type="entry name" value="HOMEOBOX PROTEIN HHEX"/>
    <property type="match status" value="1"/>
</dbReference>
<evidence type="ECO:0000256" key="2">
    <source>
        <dbReference type="ARBA" id="ARBA00023155"/>
    </source>
</evidence>
<sequence length="166" mass="18666">MTSKAILGADWNDEYSLAKGIAAELLDDYLEVAANLDKDIEAKSEAYEASTKDLEVKARALKEADKLQSLDHNCDVFPKKVRNRLSNEVTAYLDSLFKICSHPTRTERRIIGEHCGISLHQVTQWFTNRRFREPKTDSPDDGSTRFIPSPMTSPGSIDECSFPESP</sequence>
<organism evidence="7 8">
    <name type="scientific">Yarrowia lipolytica</name>
    <name type="common">Candida lipolytica</name>
    <dbReference type="NCBI Taxonomy" id="4952"/>
    <lineage>
        <taxon>Eukaryota</taxon>
        <taxon>Fungi</taxon>
        <taxon>Dikarya</taxon>
        <taxon>Ascomycota</taxon>
        <taxon>Saccharomycotina</taxon>
        <taxon>Dipodascomycetes</taxon>
        <taxon>Dipodascales</taxon>
        <taxon>Dipodascales incertae sedis</taxon>
        <taxon>Yarrowia</taxon>
    </lineage>
</organism>
<dbReference type="InterPro" id="IPR051000">
    <property type="entry name" value="Homeobox_DNA-bind_prot"/>
</dbReference>
<evidence type="ECO:0000256" key="3">
    <source>
        <dbReference type="PROSITE-ProRule" id="PRU00108"/>
    </source>
</evidence>